<protein>
    <submittedName>
        <fullName evidence="2">Uncharacterized protein</fullName>
    </submittedName>
</protein>
<feature type="transmembrane region" description="Helical" evidence="1">
    <location>
        <begin position="79"/>
        <end position="99"/>
    </location>
</feature>
<feature type="transmembrane region" description="Helical" evidence="1">
    <location>
        <begin position="7"/>
        <end position="32"/>
    </location>
</feature>
<organism evidence="2 3">
    <name type="scientific">Prorocentrum cordatum</name>
    <dbReference type="NCBI Taxonomy" id="2364126"/>
    <lineage>
        <taxon>Eukaryota</taxon>
        <taxon>Sar</taxon>
        <taxon>Alveolata</taxon>
        <taxon>Dinophyceae</taxon>
        <taxon>Prorocentrales</taxon>
        <taxon>Prorocentraceae</taxon>
        <taxon>Prorocentrum</taxon>
    </lineage>
</organism>
<reference evidence="2" key="1">
    <citation type="submission" date="2023-10" db="EMBL/GenBank/DDBJ databases">
        <authorList>
            <person name="Chen Y."/>
            <person name="Shah S."/>
            <person name="Dougan E. K."/>
            <person name="Thang M."/>
            <person name="Chan C."/>
        </authorList>
    </citation>
    <scope>NUCLEOTIDE SEQUENCE [LARGE SCALE GENOMIC DNA]</scope>
</reference>
<keyword evidence="1" id="KW-0472">Membrane</keyword>
<dbReference type="Proteomes" id="UP001189429">
    <property type="component" value="Unassembled WGS sequence"/>
</dbReference>
<evidence type="ECO:0000313" key="3">
    <source>
        <dbReference type="Proteomes" id="UP001189429"/>
    </source>
</evidence>
<feature type="transmembrane region" description="Helical" evidence="1">
    <location>
        <begin position="52"/>
        <end position="72"/>
    </location>
</feature>
<keyword evidence="3" id="KW-1185">Reference proteome</keyword>
<dbReference type="EMBL" id="CAUYUJ010000967">
    <property type="protein sequence ID" value="CAK0793433.1"/>
    <property type="molecule type" value="Genomic_DNA"/>
</dbReference>
<name>A0ABN9PMF0_9DINO</name>
<evidence type="ECO:0000313" key="2">
    <source>
        <dbReference type="EMBL" id="CAK0793433.1"/>
    </source>
</evidence>
<proteinExistence type="predicted"/>
<keyword evidence="1" id="KW-1133">Transmembrane helix</keyword>
<comment type="caution">
    <text evidence="2">The sequence shown here is derived from an EMBL/GenBank/DDBJ whole genome shotgun (WGS) entry which is preliminary data.</text>
</comment>
<feature type="non-terminal residue" evidence="2">
    <location>
        <position position="265"/>
    </location>
</feature>
<accession>A0ABN9PMF0</accession>
<keyword evidence="1" id="KW-0812">Transmembrane</keyword>
<evidence type="ECO:0000256" key="1">
    <source>
        <dbReference type="SAM" id="Phobius"/>
    </source>
</evidence>
<feature type="transmembrane region" description="Helical" evidence="1">
    <location>
        <begin position="105"/>
        <end position="123"/>
    </location>
</feature>
<gene>
    <name evidence="2" type="ORF">PCOR1329_LOCUS3732</name>
</gene>
<sequence length="265" mass="29123">MKVVDTMVLSLACMGMWSLLDFWAFLLTMVLLRVPPLLITLSLSFFLHQSMLLAGFLFVGFLLGFCLMRVALLRVLPMLVMLSLSFFLHQTMLLAHSLYFHPLMGFSLTSTELLQVLPLLVTLSTHMRLRRGIFLHLTALGGLPLKALRCYSLGKGFMAQTLMTKGVIWVPSLPALRGRACVILKLALLAHVDFLIVRGITDRCGVMEAVSFYSAGAPPAIVSAPAGAEIDTDSPNFTSDEALAVNTFSTAVEVTTPDRYAMPLR</sequence>